<reference evidence="11" key="1">
    <citation type="journal article" date="2019" name="Int. J. Syst. Evol. Microbiol.">
        <title>The Global Catalogue of Microorganisms (GCM) 10K type strain sequencing project: providing services to taxonomists for standard genome sequencing and annotation.</title>
        <authorList>
            <consortium name="The Broad Institute Genomics Platform"/>
            <consortium name="The Broad Institute Genome Sequencing Center for Infectious Disease"/>
            <person name="Wu L."/>
            <person name="Ma J."/>
        </authorList>
    </citation>
    <scope>NUCLEOTIDE SEQUENCE [LARGE SCALE GENOMIC DNA]</scope>
    <source>
        <strain evidence="11">KCTC 52168</strain>
    </source>
</reference>
<evidence type="ECO:0000256" key="6">
    <source>
        <dbReference type="ARBA" id="ARBA00023284"/>
    </source>
</evidence>
<dbReference type="InterPro" id="IPR036249">
    <property type="entry name" value="Thioredoxin-like_sf"/>
</dbReference>
<comment type="subcellular location">
    <subcellularLocation>
        <location evidence="1 7">Periplasm</location>
    </subcellularLocation>
</comment>
<dbReference type="InterPro" id="IPR013766">
    <property type="entry name" value="Thioredoxin_domain"/>
</dbReference>
<keyword evidence="3 8" id="KW-0732">Signal</keyword>
<dbReference type="EMBL" id="JBHRTI010000004">
    <property type="protein sequence ID" value="MFC3148145.1"/>
    <property type="molecule type" value="Genomic_DNA"/>
</dbReference>
<dbReference type="PIRSF" id="PIRSF001488">
    <property type="entry name" value="Tdi_protein"/>
    <property type="match status" value="1"/>
</dbReference>
<keyword evidence="5 7" id="KW-1015">Disulfide bond</keyword>
<comment type="similarity">
    <text evidence="2">Belongs to the thioredoxin family. DsbA subfamily.</text>
</comment>
<proteinExistence type="inferred from homology"/>
<evidence type="ECO:0000313" key="10">
    <source>
        <dbReference type="EMBL" id="MFC3148145.1"/>
    </source>
</evidence>
<keyword evidence="11" id="KW-1185">Reference proteome</keyword>
<dbReference type="SUPFAM" id="SSF52833">
    <property type="entry name" value="Thioredoxin-like"/>
    <property type="match status" value="1"/>
</dbReference>
<dbReference type="InterPro" id="IPR017937">
    <property type="entry name" value="Thioredoxin_CS"/>
</dbReference>
<evidence type="ECO:0000256" key="1">
    <source>
        <dbReference type="ARBA" id="ARBA00004418"/>
    </source>
</evidence>
<evidence type="ECO:0000313" key="11">
    <source>
        <dbReference type="Proteomes" id="UP001595556"/>
    </source>
</evidence>
<feature type="signal peptide" evidence="8">
    <location>
        <begin position="1"/>
        <end position="41"/>
    </location>
</feature>
<keyword evidence="6" id="KW-0676">Redox-active center</keyword>
<dbReference type="InterPro" id="IPR001853">
    <property type="entry name" value="DSBA-like_thioredoxin_dom"/>
</dbReference>
<protein>
    <recommendedName>
        <fullName evidence="7">Thiol:disulfide interchange protein</fullName>
    </recommendedName>
</protein>
<dbReference type="InterPro" id="IPR023205">
    <property type="entry name" value="DsbA/DsbL"/>
</dbReference>
<feature type="chain" id="PRO_5047027696" description="Thiol:disulfide interchange protein" evidence="8">
    <location>
        <begin position="42"/>
        <end position="227"/>
    </location>
</feature>
<evidence type="ECO:0000256" key="5">
    <source>
        <dbReference type="ARBA" id="ARBA00023157"/>
    </source>
</evidence>
<dbReference type="PROSITE" id="PS00194">
    <property type="entry name" value="THIOREDOXIN_1"/>
    <property type="match status" value="1"/>
</dbReference>
<dbReference type="CDD" id="cd03019">
    <property type="entry name" value="DsbA_DsbA"/>
    <property type="match status" value="1"/>
</dbReference>
<dbReference type="Proteomes" id="UP001595556">
    <property type="component" value="Unassembled WGS sequence"/>
</dbReference>
<dbReference type="PANTHER" id="PTHR35891">
    <property type="entry name" value="THIOL:DISULFIDE INTERCHANGE PROTEIN DSBA"/>
    <property type="match status" value="1"/>
</dbReference>
<evidence type="ECO:0000256" key="8">
    <source>
        <dbReference type="SAM" id="SignalP"/>
    </source>
</evidence>
<name>A0ABV7H7M7_9BURK</name>
<dbReference type="InterPro" id="IPR050824">
    <property type="entry name" value="Thiol_disulfide_DsbA"/>
</dbReference>
<organism evidence="10 11">
    <name type="scientific">Piscinibacterium candidicorallinum</name>
    <dbReference type="NCBI Taxonomy" id="1793872"/>
    <lineage>
        <taxon>Bacteria</taxon>
        <taxon>Pseudomonadati</taxon>
        <taxon>Pseudomonadota</taxon>
        <taxon>Betaproteobacteria</taxon>
        <taxon>Burkholderiales</taxon>
        <taxon>Piscinibacterium</taxon>
    </lineage>
</organism>
<comment type="caution">
    <text evidence="10">The sequence shown here is derived from an EMBL/GenBank/DDBJ whole genome shotgun (WGS) entry which is preliminary data.</text>
</comment>
<evidence type="ECO:0000256" key="4">
    <source>
        <dbReference type="ARBA" id="ARBA00022764"/>
    </source>
</evidence>
<dbReference type="PANTHER" id="PTHR35891:SF3">
    <property type="entry name" value="THIOL:DISULFIDE INTERCHANGE PROTEIN DSBL"/>
    <property type="match status" value="1"/>
</dbReference>
<evidence type="ECO:0000256" key="7">
    <source>
        <dbReference type="PIRNR" id="PIRNR001488"/>
    </source>
</evidence>
<evidence type="ECO:0000259" key="9">
    <source>
        <dbReference type="PROSITE" id="PS51352"/>
    </source>
</evidence>
<evidence type="ECO:0000256" key="3">
    <source>
        <dbReference type="ARBA" id="ARBA00022729"/>
    </source>
</evidence>
<feature type="domain" description="Thioredoxin" evidence="9">
    <location>
        <begin position="23"/>
        <end position="178"/>
    </location>
</feature>
<dbReference type="RefSeq" id="WP_377303807.1">
    <property type="nucleotide sequence ID" value="NZ_CP180191.1"/>
</dbReference>
<keyword evidence="4 7" id="KW-0574">Periplasm</keyword>
<evidence type="ECO:0000256" key="2">
    <source>
        <dbReference type="ARBA" id="ARBA00005791"/>
    </source>
</evidence>
<dbReference type="Gene3D" id="3.40.30.10">
    <property type="entry name" value="Glutaredoxin"/>
    <property type="match status" value="1"/>
</dbReference>
<accession>A0ABV7H7M7</accession>
<sequence>MNAASAQSASAHPATLLRLFGALFLLLAASLLALLSPAAQAQGRPEYRTLSPAQPTSTPGKIEVLEFFQYGCPHCHALQPLLAQWKQKLPKDVAFRSVPLAFSDQTIPHSRMFYTLEALGRLDDLHQRAFNAFHLERKRLLSVDDQAEFFKQFGIDPKKYTDTYNSFGVNTKVRAAQQLYQNYKIDATPTMAVDGRFVATVGAGQGGQVSMLMTVDSLIAEARKTRK</sequence>
<dbReference type="Pfam" id="PF01323">
    <property type="entry name" value="DSBA"/>
    <property type="match status" value="1"/>
</dbReference>
<dbReference type="PROSITE" id="PS51352">
    <property type="entry name" value="THIOREDOXIN_2"/>
    <property type="match status" value="1"/>
</dbReference>
<gene>
    <name evidence="10" type="ORF">ACFOEN_10870</name>
</gene>